<evidence type="ECO:0000256" key="6">
    <source>
        <dbReference type="ARBA" id="ARBA00029605"/>
    </source>
</evidence>
<organism evidence="10 11">
    <name type="scientific">Zhenpiania hominis</name>
    <dbReference type="NCBI Taxonomy" id="2763644"/>
    <lineage>
        <taxon>Bacteria</taxon>
        <taxon>Bacillati</taxon>
        <taxon>Bacillota</taxon>
        <taxon>Clostridia</taxon>
        <taxon>Peptostreptococcales</taxon>
        <taxon>Anaerovoracaceae</taxon>
        <taxon>Zhenpiania</taxon>
    </lineage>
</organism>
<dbReference type="PANTHER" id="PTHR43798">
    <property type="entry name" value="MONOACYLGLYCEROL LIPASE"/>
    <property type="match status" value="1"/>
</dbReference>
<evidence type="ECO:0000256" key="4">
    <source>
        <dbReference type="ARBA" id="ARBA00021843"/>
    </source>
</evidence>
<proteinExistence type="inferred from homology"/>
<dbReference type="InterPro" id="IPR005945">
    <property type="entry name" value="Pro_imino_pep"/>
</dbReference>
<evidence type="ECO:0000256" key="1">
    <source>
        <dbReference type="ARBA" id="ARBA00001585"/>
    </source>
</evidence>
<comment type="caution">
    <text evidence="10">The sequence shown here is derived from an EMBL/GenBank/DDBJ whole genome shotgun (WGS) entry which is preliminary data.</text>
</comment>
<dbReference type="Pfam" id="PF00561">
    <property type="entry name" value="Abhydrolase_1"/>
    <property type="match status" value="1"/>
</dbReference>
<dbReference type="InterPro" id="IPR050266">
    <property type="entry name" value="AB_hydrolase_sf"/>
</dbReference>
<dbReference type="NCBIfam" id="TIGR01250">
    <property type="entry name" value="pro_imino_pep_2"/>
    <property type="match status" value="1"/>
</dbReference>
<dbReference type="AlphaFoldDB" id="A0A923SQW4"/>
<evidence type="ECO:0000313" key="10">
    <source>
        <dbReference type="EMBL" id="MBC6680036.1"/>
    </source>
</evidence>
<dbReference type="GO" id="GO:0016020">
    <property type="term" value="C:membrane"/>
    <property type="evidence" value="ECO:0007669"/>
    <property type="project" value="TreeGrafter"/>
</dbReference>
<keyword evidence="11" id="KW-1185">Reference proteome</keyword>
<comment type="similarity">
    <text evidence="2 7">Belongs to the peptidase S33 family.</text>
</comment>
<name>A0A923SQW4_9FIRM</name>
<keyword evidence="7" id="KW-0031">Aminopeptidase</keyword>
<dbReference type="PIRSF" id="PIRSF005539">
    <property type="entry name" value="Pept_S33_TRI_F1"/>
    <property type="match status" value="1"/>
</dbReference>
<dbReference type="InterPro" id="IPR000073">
    <property type="entry name" value="AB_hydrolase_1"/>
</dbReference>
<evidence type="ECO:0000256" key="5">
    <source>
        <dbReference type="ARBA" id="ARBA00022801"/>
    </source>
</evidence>
<dbReference type="SUPFAM" id="SSF53474">
    <property type="entry name" value="alpha/beta-Hydrolases"/>
    <property type="match status" value="1"/>
</dbReference>
<comment type="function">
    <text evidence="7">Releases the N-terminal proline from various substrates.</text>
</comment>
<dbReference type="EC" id="3.4.11.5" evidence="3 7"/>
<feature type="active site" description="Nucleophile" evidence="8">
    <location>
        <position position="110"/>
    </location>
</feature>
<keyword evidence="7" id="KW-0645">Protease</keyword>
<dbReference type="GO" id="GO:0006508">
    <property type="term" value="P:proteolysis"/>
    <property type="evidence" value="ECO:0007669"/>
    <property type="project" value="UniProtKB-KW"/>
</dbReference>
<dbReference type="Gene3D" id="3.40.50.1820">
    <property type="entry name" value="alpha/beta hydrolase"/>
    <property type="match status" value="1"/>
</dbReference>
<dbReference type="RefSeq" id="WP_187303139.1">
    <property type="nucleotide sequence ID" value="NZ_CBCTON010000031.1"/>
</dbReference>
<dbReference type="Proteomes" id="UP000602647">
    <property type="component" value="Unassembled WGS sequence"/>
</dbReference>
<feature type="active site" evidence="8">
    <location>
        <position position="249"/>
    </location>
</feature>
<dbReference type="InterPro" id="IPR002410">
    <property type="entry name" value="Peptidase_S33"/>
</dbReference>
<feature type="domain" description="AB hydrolase-1" evidence="9">
    <location>
        <begin position="36"/>
        <end position="283"/>
    </location>
</feature>
<evidence type="ECO:0000256" key="7">
    <source>
        <dbReference type="PIRNR" id="PIRNR005539"/>
    </source>
</evidence>
<dbReference type="PRINTS" id="PR00793">
    <property type="entry name" value="PROAMNOPTASE"/>
</dbReference>
<evidence type="ECO:0000256" key="2">
    <source>
        <dbReference type="ARBA" id="ARBA00010088"/>
    </source>
</evidence>
<sequence length="300" mass="34347">MREITIQDGNIEEGYIHGREGRIWYRIAGRDRTKLPMLCVHGGPGCPHDYLKPLELLADDRPVIFYDQLGCGNSEKPDRTELWTIDYFADEINEVRSALELDEFFYFGQSWGTMVGAYYLLNRTQKGVRAAVFGGPVMRARSLADDCAVLVSKLPPEHREAIQKAEESGDYSSVDFAAAVTEFDRRHMCRLEDWPQYVIDGDRKTGWQVYNTMWGPSEFICSGNLKTFDLMPRLSEINIPVLFTCGEFDECTPATVSDYHMAVKHSKLAVLADTSHMHHVEKPREYKELVSSWLGQFEKK</sequence>
<evidence type="ECO:0000259" key="9">
    <source>
        <dbReference type="Pfam" id="PF00561"/>
    </source>
</evidence>
<evidence type="ECO:0000313" key="11">
    <source>
        <dbReference type="Proteomes" id="UP000602647"/>
    </source>
</evidence>
<accession>A0A923SQW4</accession>
<comment type="catalytic activity">
    <reaction evidence="1 7">
        <text>Release of N-terminal proline from a peptide.</text>
        <dbReference type="EC" id="3.4.11.5"/>
    </reaction>
</comment>
<keyword evidence="5 7" id="KW-0378">Hydrolase</keyword>
<gene>
    <name evidence="10" type="ORF">H9L42_09350</name>
</gene>
<dbReference type="GO" id="GO:0004177">
    <property type="term" value="F:aminopeptidase activity"/>
    <property type="evidence" value="ECO:0007669"/>
    <property type="project" value="UniProtKB-KW"/>
</dbReference>
<evidence type="ECO:0000256" key="3">
    <source>
        <dbReference type="ARBA" id="ARBA00012568"/>
    </source>
</evidence>
<protein>
    <recommendedName>
        <fullName evidence="4 7">Proline iminopeptidase</fullName>
        <shortName evidence="7">PIP</shortName>
        <ecNumber evidence="3 7">3.4.11.5</ecNumber>
    </recommendedName>
    <alternativeName>
        <fullName evidence="6 7">Prolyl aminopeptidase</fullName>
    </alternativeName>
</protein>
<evidence type="ECO:0000256" key="8">
    <source>
        <dbReference type="PIRSR" id="PIRSR005539-1"/>
    </source>
</evidence>
<reference evidence="10" key="1">
    <citation type="submission" date="2020-08" db="EMBL/GenBank/DDBJ databases">
        <title>Genome public.</title>
        <authorList>
            <person name="Liu C."/>
            <person name="Sun Q."/>
        </authorList>
    </citation>
    <scope>NUCLEOTIDE SEQUENCE</scope>
    <source>
        <strain evidence="10">BX12</strain>
    </source>
</reference>
<dbReference type="InterPro" id="IPR029058">
    <property type="entry name" value="AB_hydrolase_fold"/>
</dbReference>
<dbReference type="PANTHER" id="PTHR43798:SF31">
    <property type="entry name" value="AB HYDROLASE SUPERFAMILY PROTEIN YCLE"/>
    <property type="match status" value="1"/>
</dbReference>
<dbReference type="EMBL" id="JACRYT010000009">
    <property type="protein sequence ID" value="MBC6680036.1"/>
    <property type="molecule type" value="Genomic_DNA"/>
</dbReference>
<feature type="active site" description="Proton donor" evidence="8">
    <location>
        <position position="276"/>
    </location>
</feature>